<keyword evidence="6 7" id="KW-0413">Isomerase</keyword>
<dbReference type="CDD" id="cd00311">
    <property type="entry name" value="TIM"/>
    <property type="match status" value="1"/>
</dbReference>
<reference evidence="9 10" key="1">
    <citation type="submission" date="2017-03" db="EMBL/GenBank/DDBJ databases">
        <authorList>
            <person name="Afonso C.L."/>
            <person name="Miller P.J."/>
            <person name="Scott M.A."/>
            <person name="Spackman E."/>
            <person name="Goraichik I."/>
            <person name="Dimitrov K.M."/>
            <person name="Suarez D.L."/>
            <person name="Swayne D.E."/>
        </authorList>
    </citation>
    <scope>NUCLEOTIDE SEQUENCE [LARGE SCALE GENOMIC DNA]</scope>
    <source>
        <strain evidence="9">PRJEB14757</strain>
    </source>
</reference>
<proteinExistence type="inferred from homology"/>
<dbReference type="EC" id="5.3.1.1" evidence="7 8"/>
<dbReference type="GO" id="GO:0005829">
    <property type="term" value="C:cytosol"/>
    <property type="evidence" value="ECO:0007669"/>
    <property type="project" value="TreeGrafter"/>
</dbReference>
<keyword evidence="5 7" id="KW-0324">Glycolysis</keyword>
<evidence type="ECO:0000256" key="2">
    <source>
        <dbReference type="ARBA" id="ARBA00007422"/>
    </source>
</evidence>
<dbReference type="EMBL" id="FWEV01000001">
    <property type="protein sequence ID" value="SLM27423.1"/>
    <property type="molecule type" value="Genomic_DNA"/>
</dbReference>
<dbReference type="GO" id="GO:0019563">
    <property type="term" value="P:glycerol catabolic process"/>
    <property type="evidence" value="ECO:0007669"/>
    <property type="project" value="TreeGrafter"/>
</dbReference>
<comment type="subunit">
    <text evidence="7 8">Homodimer.</text>
</comment>
<protein>
    <recommendedName>
        <fullName evidence="7 8">Triosephosphate isomerase</fullName>
        <shortName evidence="7">TIM</shortName>
        <shortName evidence="7">TPI</shortName>
        <ecNumber evidence="7 8">5.3.1.1</ecNumber>
    </recommendedName>
    <alternativeName>
        <fullName evidence="7">Triose-phosphate isomerase</fullName>
    </alternativeName>
</protein>
<feature type="binding site" evidence="7">
    <location>
        <position position="226"/>
    </location>
    <ligand>
        <name>substrate</name>
    </ligand>
</feature>
<accession>A0A1W1H4K9</accession>
<dbReference type="NCBIfam" id="TIGR00419">
    <property type="entry name" value="tim"/>
    <property type="match status" value="1"/>
</dbReference>
<evidence type="ECO:0000256" key="7">
    <source>
        <dbReference type="HAMAP-Rule" id="MF_00147"/>
    </source>
</evidence>
<comment type="catalytic activity">
    <reaction evidence="7 8">
        <text>D-glyceraldehyde 3-phosphate = dihydroxyacetone phosphate</text>
        <dbReference type="Rhea" id="RHEA:18585"/>
        <dbReference type="ChEBI" id="CHEBI:57642"/>
        <dbReference type="ChEBI" id="CHEBI:59776"/>
        <dbReference type="EC" id="5.3.1.1"/>
    </reaction>
</comment>
<dbReference type="Gene3D" id="3.20.20.70">
    <property type="entry name" value="Aldolase class I"/>
    <property type="match status" value="1"/>
</dbReference>
<dbReference type="UniPathway" id="UPA00109">
    <property type="reaction ID" value="UER00189"/>
</dbReference>
<evidence type="ECO:0000256" key="4">
    <source>
        <dbReference type="ARBA" id="ARBA00022490"/>
    </source>
</evidence>
<keyword evidence="3 7" id="KW-0312">Gluconeogenesis</keyword>
<organism evidence="9 10">
    <name type="scientific">Desulfamplus magnetovallimortis</name>
    <dbReference type="NCBI Taxonomy" id="1246637"/>
    <lineage>
        <taxon>Bacteria</taxon>
        <taxon>Pseudomonadati</taxon>
        <taxon>Thermodesulfobacteriota</taxon>
        <taxon>Desulfobacteria</taxon>
        <taxon>Desulfobacterales</taxon>
        <taxon>Desulfobacteraceae</taxon>
        <taxon>Desulfamplus</taxon>
    </lineage>
</organism>
<dbReference type="InterPro" id="IPR013785">
    <property type="entry name" value="Aldolase_TIM"/>
</dbReference>
<feature type="active site" description="Proton acceptor" evidence="7">
    <location>
        <position position="180"/>
    </location>
</feature>
<name>A0A1W1H4K9_9BACT</name>
<evidence type="ECO:0000256" key="3">
    <source>
        <dbReference type="ARBA" id="ARBA00022432"/>
    </source>
</evidence>
<comment type="pathway">
    <text evidence="1 7 8">Carbohydrate degradation; glycolysis; D-glyceraldehyde 3-phosphate from glycerone phosphate: step 1/1.</text>
</comment>
<dbReference type="STRING" id="1246637.MTBBW1_10082"/>
<evidence type="ECO:0000256" key="1">
    <source>
        <dbReference type="ARBA" id="ARBA00004680"/>
    </source>
</evidence>
<dbReference type="PANTHER" id="PTHR21139">
    <property type="entry name" value="TRIOSEPHOSPHATE ISOMERASE"/>
    <property type="match status" value="1"/>
</dbReference>
<evidence type="ECO:0000256" key="6">
    <source>
        <dbReference type="ARBA" id="ARBA00023235"/>
    </source>
</evidence>
<comment type="function">
    <text evidence="7">Involved in the gluconeogenesis. Catalyzes stereospecifically the conversion of dihydroxyacetone phosphate (DHAP) to D-glyceraldehyde-3-phosphate (G3P).</text>
</comment>
<dbReference type="HAMAP" id="MF_00147_B">
    <property type="entry name" value="TIM_B"/>
    <property type="match status" value="1"/>
</dbReference>
<dbReference type="InterPro" id="IPR022896">
    <property type="entry name" value="TrioseP_Isoase_bac/euk"/>
</dbReference>
<comment type="similarity">
    <text evidence="2 7 8">Belongs to the triosephosphate isomerase family.</text>
</comment>
<dbReference type="InterPro" id="IPR020861">
    <property type="entry name" value="Triosephosphate_isomerase_AS"/>
</dbReference>
<evidence type="ECO:0000256" key="8">
    <source>
        <dbReference type="RuleBase" id="RU363013"/>
    </source>
</evidence>
<sequence length="262" mass="28948">MTRTPLIAGNWKMFKMGSEAVNTVRKLAELTIGTNNRDIMIAPPFLAIPLVYQELNNLNNAFKKENKTESRISIGAQNLYHENQGAYTGEVSAPMIKDAGATHVIIGHSERRQYFGETDESICKKIGAAFESDLTPVMCIGETESEKNEEKTFYVLDKQIRNGLKGFRSDELSSLVIAYEPVWAIGTGKTATSDQVEDIHKKIRSLLKEMFGVEFSESLRILYGGSVKPDNIADLMSKQNIDGALVGGASLDAETFAKIVNF</sequence>
<dbReference type="GO" id="GO:0004807">
    <property type="term" value="F:triose-phosphate isomerase activity"/>
    <property type="evidence" value="ECO:0007669"/>
    <property type="project" value="UniProtKB-UniRule"/>
</dbReference>
<dbReference type="AlphaFoldDB" id="A0A1W1H4K9"/>
<dbReference type="GO" id="GO:0046166">
    <property type="term" value="P:glyceraldehyde-3-phosphate biosynthetic process"/>
    <property type="evidence" value="ECO:0007669"/>
    <property type="project" value="TreeGrafter"/>
</dbReference>
<dbReference type="Proteomes" id="UP000191931">
    <property type="component" value="Unassembled WGS sequence"/>
</dbReference>
<dbReference type="PROSITE" id="PS00171">
    <property type="entry name" value="TIM_1"/>
    <property type="match status" value="1"/>
</dbReference>
<evidence type="ECO:0000313" key="9">
    <source>
        <dbReference type="EMBL" id="SLM27423.1"/>
    </source>
</evidence>
<feature type="binding site" evidence="7">
    <location>
        <begin position="10"/>
        <end position="12"/>
    </location>
    <ligand>
        <name>substrate</name>
    </ligand>
</feature>
<feature type="active site" description="Electrophile" evidence="7">
    <location>
        <position position="108"/>
    </location>
</feature>
<dbReference type="InterPro" id="IPR035990">
    <property type="entry name" value="TIM_sf"/>
</dbReference>
<keyword evidence="4 7" id="KW-0963">Cytoplasm</keyword>
<feature type="binding site" evidence="7">
    <location>
        <begin position="247"/>
        <end position="248"/>
    </location>
    <ligand>
        <name>substrate</name>
    </ligand>
</feature>
<dbReference type="PANTHER" id="PTHR21139:SF42">
    <property type="entry name" value="TRIOSEPHOSPHATE ISOMERASE"/>
    <property type="match status" value="1"/>
</dbReference>
<dbReference type="RefSeq" id="WP_080797631.1">
    <property type="nucleotide sequence ID" value="NZ_LT828540.1"/>
</dbReference>
<gene>
    <name evidence="7 9" type="primary">tpiA</name>
    <name evidence="9" type="ORF">MTBBW1_10082</name>
</gene>
<evidence type="ECO:0000256" key="5">
    <source>
        <dbReference type="ARBA" id="ARBA00023152"/>
    </source>
</evidence>
<keyword evidence="10" id="KW-1185">Reference proteome</keyword>
<dbReference type="SUPFAM" id="SSF51351">
    <property type="entry name" value="Triosephosphate isomerase (TIM)"/>
    <property type="match status" value="1"/>
</dbReference>
<dbReference type="UniPathway" id="UPA00138"/>
<comment type="pathway">
    <text evidence="7 8">Carbohydrate biosynthesis; gluconeogenesis.</text>
</comment>
<dbReference type="Pfam" id="PF00121">
    <property type="entry name" value="TIM"/>
    <property type="match status" value="1"/>
</dbReference>
<dbReference type="InterPro" id="IPR000652">
    <property type="entry name" value="Triosephosphate_isomerase"/>
</dbReference>
<dbReference type="PROSITE" id="PS51440">
    <property type="entry name" value="TIM_2"/>
    <property type="match status" value="1"/>
</dbReference>
<feature type="binding site" evidence="7">
    <location>
        <position position="186"/>
    </location>
    <ligand>
        <name>substrate</name>
    </ligand>
</feature>
<dbReference type="OrthoDB" id="9809429at2"/>
<dbReference type="GO" id="GO:0006094">
    <property type="term" value="P:gluconeogenesis"/>
    <property type="evidence" value="ECO:0007669"/>
    <property type="project" value="UniProtKB-UniRule"/>
</dbReference>
<dbReference type="FunFam" id="3.20.20.70:FF:000016">
    <property type="entry name" value="Triosephosphate isomerase"/>
    <property type="match status" value="1"/>
</dbReference>
<evidence type="ECO:0000313" key="10">
    <source>
        <dbReference type="Proteomes" id="UP000191931"/>
    </source>
</evidence>
<dbReference type="GO" id="GO:0006096">
    <property type="term" value="P:glycolytic process"/>
    <property type="evidence" value="ECO:0007669"/>
    <property type="project" value="UniProtKB-UniRule"/>
</dbReference>
<comment type="subcellular location">
    <subcellularLocation>
        <location evidence="7 8">Cytoplasm</location>
    </subcellularLocation>
</comment>